<sequence length="110" mass="12904">MCANLGQSAKHAGEILTQQPRHFLFSILMVGRMVHFDTLGQSRGDHSGNLQLREESRVPVLFLWHYAHLDEIRRGYNSTIERTIQEEEQLFSTDNMNLEERYSRDSAERR</sequence>
<dbReference type="HOGENOM" id="CLU_2170649_0_0_1"/>
<dbReference type="InParanoid" id="A0A067NCS0"/>
<name>A0A067NCS0_BOTB1</name>
<accession>A0A067NCS0</accession>
<organism evidence="2 3">
    <name type="scientific">Botryobasidium botryosum (strain FD-172 SS1)</name>
    <dbReference type="NCBI Taxonomy" id="930990"/>
    <lineage>
        <taxon>Eukaryota</taxon>
        <taxon>Fungi</taxon>
        <taxon>Dikarya</taxon>
        <taxon>Basidiomycota</taxon>
        <taxon>Agaricomycotina</taxon>
        <taxon>Agaricomycetes</taxon>
        <taxon>Cantharellales</taxon>
        <taxon>Botryobasidiaceae</taxon>
        <taxon>Botryobasidium</taxon>
    </lineage>
</organism>
<evidence type="ECO:0000313" key="3">
    <source>
        <dbReference type="Proteomes" id="UP000027195"/>
    </source>
</evidence>
<gene>
    <name evidence="2" type="ORF">BOTBODRAFT_216612</name>
</gene>
<dbReference type="Proteomes" id="UP000027195">
    <property type="component" value="Unassembled WGS sequence"/>
</dbReference>
<evidence type="ECO:0000256" key="1">
    <source>
        <dbReference type="SAM" id="MobiDB-lite"/>
    </source>
</evidence>
<evidence type="ECO:0000313" key="2">
    <source>
        <dbReference type="EMBL" id="KDQ21897.1"/>
    </source>
</evidence>
<reference evidence="3" key="1">
    <citation type="journal article" date="2014" name="Proc. Natl. Acad. Sci. U.S.A.">
        <title>Extensive sampling of basidiomycete genomes demonstrates inadequacy of the white-rot/brown-rot paradigm for wood decay fungi.</title>
        <authorList>
            <person name="Riley R."/>
            <person name="Salamov A.A."/>
            <person name="Brown D.W."/>
            <person name="Nagy L.G."/>
            <person name="Floudas D."/>
            <person name="Held B.W."/>
            <person name="Levasseur A."/>
            <person name="Lombard V."/>
            <person name="Morin E."/>
            <person name="Otillar R."/>
            <person name="Lindquist E.A."/>
            <person name="Sun H."/>
            <person name="LaButti K.M."/>
            <person name="Schmutz J."/>
            <person name="Jabbour D."/>
            <person name="Luo H."/>
            <person name="Baker S.E."/>
            <person name="Pisabarro A.G."/>
            <person name="Walton J.D."/>
            <person name="Blanchette R.A."/>
            <person name="Henrissat B."/>
            <person name="Martin F."/>
            <person name="Cullen D."/>
            <person name="Hibbett D.S."/>
            <person name="Grigoriev I.V."/>
        </authorList>
    </citation>
    <scope>NUCLEOTIDE SEQUENCE [LARGE SCALE GENOMIC DNA]</scope>
    <source>
        <strain evidence="3">FD-172 SS1</strain>
    </source>
</reference>
<keyword evidence="3" id="KW-1185">Reference proteome</keyword>
<proteinExistence type="predicted"/>
<dbReference type="OrthoDB" id="2801804at2759"/>
<dbReference type="EMBL" id="KL198016">
    <property type="protein sequence ID" value="KDQ21897.1"/>
    <property type="molecule type" value="Genomic_DNA"/>
</dbReference>
<feature type="region of interest" description="Disordered" evidence="1">
    <location>
        <begin position="91"/>
        <end position="110"/>
    </location>
</feature>
<dbReference type="AlphaFoldDB" id="A0A067NCS0"/>
<protein>
    <submittedName>
        <fullName evidence="2">Uncharacterized protein</fullName>
    </submittedName>
</protein>
<feature type="compositionally biased region" description="Basic and acidic residues" evidence="1">
    <location>
        <begin position="98"/>
        <end position="110"/>
    </location>
</feature>